<dbReference type="RefSeq" id="WP_378063354.1">
    <property type="nucleotide sequence ID" value="NZ_JBHSXS010000009.1"/>
</dbReference>
<evidence type="ECO:0000256" key="2">
    <source>
        <dbReference type="SAM" id="Phobius"/>
    </source>
</evidence>
<evidence type="ECO:0000256" key="1">
    <source>
        <dbReference type="SAM" id="MobiDB-lite"/>
    </source>
</evidence>
<proteinExistence type="predicted"/>
<evidence type="ECO:0000313" key="4">
    <source>
        <dbReference type="Proteomes" id="UP001596380"/>
    </source>
</evidence>
<keyword evidence="4" id="KW-1185">Reference proteome</keyword>
<keyword evidence="2" id="KW-0812">Transmembrane</keyword>
<keyword evidence="2" id="KW-1133">Transmembrane helix</keyword>
<feature type="transmembrane region" description="Helical" evidence="2">
    <location>
        <begin position="66"/>
        <end position="86"/>
    </location>
</feature>
<reference evidence="4" key="1">
    <citation type="journal article" date="2019" name="Int. J. Syst. Evol. Microbiol.">
        <title>The Global Catalogue of Microorganisms (GCM) 10K type strain sequencing project: providing services to taxonomists for standard genome sequencing and annotation.</title>
        <authorList>
            <consortium name="The Broad Institute Genomics Platform"/>
            <consortium name="The Broad Institute Genome Sequencing Center for Infectious Disease"/>
            <person name="Wu L."/>
            <person name="Ma J."/>
        </authorList>
    </citation>
    <scope>NUCLEOTIDE SEQUENCE [LARGE SCALE GENOMIC DNA]</scope>
    <source>
        <strain evidence="4">JCM 3369</strain>
    </source>
</reference>
<feature type="transmembrane region" description="Helical" evidence="2">
    <location>
        <begin position="21"/>
        <end position="54"/>
    </location>
</feature>
<evidence type="ECO:0000313" key="3">
    <source>
        <dbReference type="EMBL" id="MFC6881589.1"/>
    </source>
</evidence>
<sequence length="143" mass="14851">MVARSGPTTERPEGMRNALWWGMRAIAVGAGGAVAGVAACGLAVTSVASGVFGLAYLLQGTWSEGLMLMGVYMVTGSPFLGLAWFAKRRTARARARAAAAVGSKVCTVANRTVAASGRLYRADAARRKPSRAAARTAHGRGRR</sequence>
<organism evidence="3 4">
    <name type="scientific">Actinomadura yumaensis</name>
    <dbReference type="NCBI Taxonomy" id="111807"/>
    <lineage>
        <taxon>Bacteria</taxon>
        <taxon>Bacillati</taxon>
        <taxon>Actinomycetota</taxon>
        <taxon>Actinomycetes</taxon>
        <taxon>Streptosporangiales</taxon>
        <taxon>Thermomonosporaceae</taxon>
        <taxon>Actinomadura</taxon>
    </lineage>
</organism>
<keyword evidence="2" id="KW-0472">Membrane</keyword>
<feature type="region of interest" description="Disordered" evidence="1">
    <location>
        <begin position="124"/>
        <end position="143"/>
    </location>
</feature>
<accession>A0ABW2CLI0</accession>
<name>A0ABW2CLI0_9ACTN</name>
<dbReference type="EMBL" id="JBHSXS010000009">
    <property type="protein sequence ID" value="MFC6881589.1"/>
    <property type="molecule type" value="Genomic_DNA"/>
</dbReference>
<dbReference type="Proteomes" id="UP001596380">
    <property type="component" value="Unassembled WGS sequence"/>
</dbReference>
<protein>
    <submittedName>
        <fullName evidence="3">Uncharacterized protein</fullName>
    </submittedName>
</protein>
<gene>
    <name evidence="3" type="ORF">ACFQKB_17660</name>
</gene>
<comment type="caution">
    <text evidence="3">The sequence shown here is derived from an EMBL/GenBank/DDBJ whole genome shotgun (WGS) entry which is preliminary data.</text>
</comment>